<dbReference type="Gene3D" id="3.40.50.300">
    <property type="entry name" value="P-loop containing nucleotide triphosphate hydrolases"/>
    <property type="match status" value="1"/>
</dbReference>
<protein>
    <recommendedName>
        <fullName evidence="5">Helicase C-terminal domain-containing protein</fullName>
    </recommendedName>
</protein>
<evidence type="ECO:0000256" key="1">
    <source>
        <dbReference type="ARBA" id="ARBA00022741"/>
    </source>
</evidence>
<feature type="non-terminal residue" evidence="6">
    <location>
        <position position="501"/>
    </location>
</feature>
<dbReference type="CDD" id="cd18791">
    <property type="entry name" value="SF2_C_RHA"/>
    <property type="match status" value="1"/>
</dbReference>
<dbReference type="InterPro" id="IPR024590">
    <property type="entry name" value="HrpA_C"/>
</dbReference>
<evidence type="ECO:0000256" key="2">
    <source>
        <dbReference type="ARBA" id="ARBA00022801"/>
    </source>
</evidence>
<keyword evidence="1" id="KW-0547">Nucleotide-binding</keyword>
<dbReference type="InterPro" id="IPR027417">
    <property type="entry name" value="P-loop_NTPase"/>
</dbReference>
<dbReference type="Pfam" id="PF11898">
    <property type="entry name" value="DUF3418"/>
    <property type="match status" value="1"/>
</dbReference>
<gene>
    <name evidence="6" type="ORF">METZ01_LOCUS224533</name>
</gene>
<proteinExistence type="predicted"/>
<sequence length="501" mass="57520">LLDQTKDGDLLAFLPGEQEIREVLERLGPYHQDHLILPLYGRLTVKEQNRIFRNSSQRKVVVATNIAETSLTIPGIHYVIDSGTARISRYLPRKRIQRLQVELIAQSNALQRAGRAGRVGPGVCIRLYSEEVFQQLREYAEPEILRSNLAGVILQMLSHGLGHPNKKGPDRIASFPFMNPPPISAIREGFRLLDELGALDSNQQLNRLGRQMARLPIEPQIARMLLEALEEHALREVLVIAAGLSIQDPREYPLEEKEKARQMHRSFVHPNSDFLTLLNIWDSYHDEWESLRTENKMRKFCKKHYLSFVRLREWRDIHRQLSMVLQEAGLLKLKQEPPDYGAIHRSILSGLLNCIAQKAEKSFYRGSGGKDIYIFPGSTLAKRAGNWVLAAEQVETSRLFARKVANIEVEWLEQLGGKLCRSIYSEPHFNEESGIVEASERVTLYGLTIVPRRNIPFARINRAEATRHFIQEALVSERLRSRLPFFINNKKLKQQLLDQDA</sequence>
<dbReference type="SUPFAM" id="SSF52540">
    <property type="entry name" value="P-loop containing nucleoside triphosphate hydrolases"/>
    <property type="match status" value="1"/>
</dbReference>
<dbReference type="GO" id="GO:0005524">
    <property type="term" value="F:ATP binding"/>
    <property type="evidence" value="ECO:0007669"/>
    <property type="project" value="UniProtKB-KW"/>
</dbReference>
<name>A0A382G9V1_9ZZZZ</name>
<dbReference type="InterPro" id="IPR011709">
    <property type="entry name" value="DEAD-box_helicase_OB_fold"/>
</dbReference>
<dbReference type="Gene3D" id="1.20.120.1080">
    <property type="match status" value="1"/>
</dbReference>
<evidence type="ECO:0000259" key="5">
    <source>
        <dbReference type="PROSITE" id="PS51194"/>
    </source>
</evidence>
<dbReference type="Pfam" id="PF04408">
    <property type="entry name" value="WHD_HA2"/>
    <property type="match status" value="1"/>
</dbReference>
<keyword evidence="4" id="KW-0067">ATP-binding</keyword>
<dbReference type="FunFam" id="1.20.120.1080:FF:000005">
    <property type="entry name" value="ATP-dependent helicase HrpA"/>
    <property type="match status" value="1"/>
</dbReference>
<dbReference type="Pfam" id="PF00271">
    <property type="entry name" value="Helicase_C"/>
    <property type="match status" value="1"/>
</dbReference>
<dbReference type="GO" id="GO:0016787">
    <property type="term" value="F:hydrolase activity"/>
    <property type="evidence" value="ECO:0007669"/>
    <property type="project" value="UniProtKB-KW"/>
</dbReference>
<dbReference type="Pfam" id="PF07717">
    <property type="entry name" value="OB_NTP_bind"/>
    <property type="match status" value="1"/>
</dbReference>
<organism evidence="6">
    <name type="scientific">marine metagenome</name>
    <dbReference type="NCBI Taxonomy" id="408172"/>
    <lineage>
        <taxon>unclassified sequences</taxon>
        <taxon>metagenomes</taxon>
        <taxon>ecological metagenomes</taxon>
    </lineage>
</organism>
<dbReference type="GO" id="GO:0004386">
    <property type="term" value="F:helicase activity"/>
    <property type="evidence" value="ECO:0007669"/>
    <property type="project" value="UniProtKB-KW"/>
</dbReference>
<dbReference type="PROSITE" id="PS51194">
    <property type="entry name" value="HELICASE_CTER"/>
    <property type="match status" value="1"/>
</dbReference>
<accession>A0A382G9V1</accession>
<keyword evidence="3" id="KW-0347">Helicase</keyword>
<dbReference type="EMBL" id="UINC01054228">
    <property type="protein sequence ID" value="SVB71679.1"/>
    <property type="molecule type" value="Genomic_DNA"/>
</dbReference>
<feature type="non-terminal residue" evidence="6">
    <location>
        <position position="1"/>
    </location>
</feature>
<dbReference type="InterPro" id="IPR048333">
    <property type="entry name" value="HA2_WH"/>
</dbReference>
<dbReference type="Pfam" id="PF21010">
    <property type="entry name" value="HA2_C"/>
    <property type="match status" value="1"/>
</dbReference>
<dbReference type="SMART" id="SM00490">
    <property type="entry name" value="HELICc"/>
    <property type="match status" value="1"/>
</dbReference>
<dbReference type="InterPro" id="IPR001650">
    <property type="entry name" value="Helicase_C-like"/>
</dbReference>
<dbReference type="PANTHER" id="PTHR18934:SF99">
    <property type="entry name" value="ATP-DEPENDENT RNA HELICASE DHX37-RELATED"/>
    <property type="match status" value="1"/>
</dbReference>
<dbReference type="InterPro" id="IPR007502">
    <property type="entry name" value="Helicase-assoc_dom"/>
</dbReference>
<reference evidence="6" key="1">
    <citation type="submission" date="2018-05" db="EMBL/GenBank/DDBJ databases">
        <authorList>
            <person name="Lanie J.A."/>
            <person name="Ng W.-L."/>
            <person name="Kazmierczak K.M."/>
            <person name="Andrzejewski T.M."/>
            <person name="Davidsen T.M."/>
            <person name="Wayne K.J."/>
            <person name="Tettelin H."/>
            <person name="Glass J.I."/>
            <person name="Rusch D."/>
            <person name="Podicherti R."/>
            <person name="Tsui H.-C.T."/>
            <person name="Winkler M.E."/>
        </authorList>
    </citation>
    <scope>NUCLEOTIDE SEQUENCE</scope>
</reference>
<dbReference type="SMART" id="SM00847">
    <property type="entry name" value="HA2"/>
    <property type="match status" value="1"/>
</dbReference>
<dbReference type="GO" id="GO:0003723">
    <property type="term" value="F:RNA binding"/>
    <property type="evidence" value="ECO:0007669"/>
    <property type="project" value="TreeGrafter"/>
</dbReference>
<dbReference type="AlphaFoldDB" id="A0A382G9V1"/>
<evidence type="ECO:0000256" key="4">
    <source>
        <dbReference type="ARBA" id="ARBA00022840"/>
    </source>
</evidence>
<keyword evidence="2" id="KW-0378">Hydrolase</keyword>
<feature type="domain" description="Helicase C-terminal" evidence="5">
    <location>
        <begin position="1"/>
        <end position="160"/>
    </location>
</feature>
<dbReference type="PANTHER" id="PTHR18934">
    <property type="entry name" value="ATP-DEPENDENT RNA HELICASE"/>
    <property type="match status" value="1"/>
</dbReference>
<evidence type="ECO:0000256" key="3">
    <source>
        <dbReference type="ARBA" id="ARBA00022806"/>
    </source>
</evidence>
<evidence type="ECO:0000313" key="6">
    <source>
        <dbReference type="EMBL" id="SVB71679.1"/>
    </source>
</evidence>